<dbReference type="InterPro" id="IPR051906">
    <property type="entry name" value="TolC-like"/>
</dbReference>
<dbReference type="GO" id="GO:0009279">
    <property type="term" value="C:cell outer membrane"/>
    <property type="evidence" value="ECO:0007669"/>
    <property type="project" value="UniProtKB-SubCell"/>
</dbReference>
<keyword evidence="3" id="KW-0813">Transport</keyword>
<dbReference type="Proteomes" id="UP000243739">
    <property type="component" value="Unassembled WGS sequence"/>
</dbReference>
<dbReference type="Gene3D" id="1.20.1600.10">
    <property type="entry name" value="Outer membrane efflux proteins (OEP)"/>
    <property type="match status" value="2"/>
</dbReference>
<dbReference type="SUPFAM" id="SSF56954">
    <property type="entry name" value="Outer membrane efflux proteins (OEP)"/>
    <property type="match status" value="1"/>
</dbReference>
<evidence type="ECO:0000256" key="3">
    <source>
        <dbReference type="ARBA" id="ARBA00022448"/>
    </source>
</evidence>
<reference evidence="9 10" key="1">
    <citation type="submission" date="2016-09" db="EMBL/GenBank/DDBJ databases">
        <title>Draft genome sequence for the type strain of Vulcanibacillus modesticaldus BR, a strictly anaerobic, moderately thermophilic, and nitrate-reducing bacterium from deep sea-hydrothermal vents of the Mid-Atlantic Ridge.</title>
        <authorList>
            <person name="Abin C.A."/>
            <person name="Hollibaugh J.T."/>
        </authorList>
    </citation>
    <scope>NUCLEOTIDE SEQUENCE [LARGE SCALE GENOMIC DNA]</scope>
    <source>
        <strain evidence="9 10">BR</strain>
    </source>
</reference>
<evidence type="ECO:0000313" key="10">
    <source>
        <dbReference type="Proteomes" id="UP000243739"/>
    </source>
</evidence>
<organism evidence="9 10">
    <name type="scientific">Vulcanibacillus modesticaldus</name>
    <dbReference type="NCBI Taxonomy" id="337097"/>
    <lineage>
        <taxon>Bacteria</taxon>
        <taxon>Bacillati</taxon>
        <taxon>Bacillota</taxon>
        <taxon>Bacilli</taxon>
        <taxon>Bacillales</taxon>
        <taxon>Bacillaceae</taxon>
        <taxon>Vulcanibacillus</taxon>
    </lineage>
</organism>
<keyword evidence="5" id="KW-0812">Transmembrane</keyword>
<dbReference type="AlphaFoldDB" id="A0A1D2YVV1"/>
<proteinExistence type="inferred from homology"/>
<keyword evidence="8" id="KW-0175">Coiled coil</keyword>
<evidence type="ECO:0000256" key="6">
    <source>
        <dbReference type="ARBA" id="ARBA00023136"/>
    </source>
</evidence>
<dbReference type="GO" id="GO:1990281">
    <property type="term" value="C:efflux pump complex"/>
    <property type="evidence" value="ECO:0007669"/>
    <property type="project" value="TreeGrafter"/>
</dbReference>
<accession>A0A1D2YVV1</accession>
<evidence type="ECO:0000256" key="7">
    <source>
        <dbReference type="ARBA" id="ARBA00023237"/>
    </source>
</evidence>
<comment type="subcellular location">
    <subcellularLocation>
        <location evidence="1">Cell outer membrane</location>
    </subcellularLocation>
</comment>
<evidence type="ECO:0000256" key="4">
    <source>
        <dbReference type="ARBA" id="ARBA00022452"/>
    </source>
</evidence>
<keyword evidence="10" id="KW-1185">Reference proteome</keyword>
<evidence type="ECO:0000256" key="2">
    <source>
        <dbReference type="ARBA" id="ARBA00007613"/>
    </source>
</evidence>
<comment type="similarity">
    <text evidence="2">Belongs to the outer membrane factor (OMF) (TC 1.B.17) family.</text>
</comment>
<evidence type="ECO:0000256" key="8">
    <source>
        <dbReference type="SAM" id="Coils"/>
    </source>
</evidence>
<comment type="caution">
    <text evidence="9">The sequence shown here is derived from an EMBL/GenBank/DDBJ whole genome shotgun (WGS) entry which is preliminary data.</text>
</comment>
<dbReference type="Pfam" id="PF02321">
    <property type="entry name" value="OEP"/>
    <property type="match status" value="2"/>
</dbReference>
<dbReference type="EMBL" id="MIJF01000013">
    <property type="protein sequence ID" value="OEF99766.1"/>
    <property type="molecule type" value="Genomic_DNA"/>
</dbReference>
<dbReference type="InterPro" id="IPR003423">
    <property type="entry name" value="OMP_efflux"/>
</dbReference>
<name>A0A1D2YVV1_9BACI</name>
<protein>
    <recommendedName>
        <fullName evidence="11">Transporter</fullName>
    </recommendedName>
</protein>
<dbReference type="OrthoDB" id="6395775at2"/>
<dbReference type="RefSeq" id="WP_069656253.1">
    <property type="nucleotide sequence ID" value="NZ_MIJF01000013.1"/>
</dbReference>
<sequence>MRGTLKFVGLGLLIVFFSFPMYLQAEERGLQIFFRSDAIIDDQVELVVEDTDQVDQLKEDDDQSAESQPLRLNILDGISFEEAYQLALLNSIDIKKAEYDLEQAKMQFEEVEDLKDLEPTDEIPYVDSMGNILMVRSPETKLQMKINKEITYYQAKNAIDLAEKRIKLEKQNLYHQLTDSMISYTKALEGIQLAEQNLKRAEHFYRTTKEQFAQGLVAKTSVLDSEIALSQAKNGLESAKLQLHTAKESLLVLLGIKDFDGFEVEQIKPEFLDTKITTEQMDSLLSFAFENRIDYLIKQDQVNFEKKRYEIYDEHYSYYGNKEDKIRAQEIVYQKEKLNLLALERSMYLQIYQALVGLNQASDQLVSLEKSVQQAEESLHITQLRYEAGLGTIYEVLSAQTALTQAENNLLDGKYQIMSVKNNLEKVLGGTIEDYQEFITSNQTK</sequence>
<feature type="coiled-coil region" evidence="8">
    <location>
        <begin position="358"/>
        <end position="385"/>
    </location>
</feature>
<feature type="coiled-coil region" evidence="8">
    <location>
        <begin position="191"/>
        <end position="249"/>
    </location>
</feature>
<dbReference type="GO" id="GO:0015288">
    <property type="term" value="F:porin activity"/>
    <property type="evidence" value="ECO:0007669"/>
    <property type="project" value="TreeGrafter"/>
</dbReference>
<dbReference type="STRING" id="337097.BHF71_00905"/>
<dbReference type="PANTHER" id="PTHR30026:SF20">
    <property type="entry name" value="OUTER MEMBRANE PROTEIN TOLC"/>
    <property type="match status" value="1"/>
</dbReference>
<keyword evidence="4" id="KW-1134">Transmembrane beta strand</keyword>
<dbReference type="PANTHER" id="PTHR30026">
    <property type="entry name" value="OUTER MEMBRANE PROTEIN TOLC"/>
    <property type="match status" value="1"/>
</dbReference>
<keyword evidence="7" id="KW-0998">Cell outer membrane</keyword>
<evidence type="ECO:0000256" key="1">
    <source>
        <dbReference type="ARBA" id="ARBA00004442"/>
    </source>
</evidence>
<evidence type="ECO:0000256" key="5">
    <source>
        <dbReference type="ARBA" id="ARBA00022692"/>
    </source>
</evidence>
<keyword evidence="6" id="KW-0472">Membrane</keyword>
<evidence type="ECO:0008006" key="11">
    <source>
        <dbReference type="Google" id="ProtNLM"/>
    </source>
</evidence>
<gene>
    <name evidence="9" type="ORF">BHF71_00905</name>
</gene>
<dbReference type="GO" id="GO:0015562">
    <property type="term" value="F:efflux transmembrane transporter activity"/>
    <property type="evidence" value="ECO:0007669"/>
    <property type="project" value="InterPro"/>
</dbReference>
<evidence type="ECO:0000313" key="9">
    <source>
        <dbReference type="EMBL" id="OEF99766.1"/>
    </source>
</evidence>